<dbReference type="EMBL" id="CP036287">
    <property type="protein sequence ID" value="QDU66541.1"/>
    <property type="molecule type" value="Genomic_DNA"/>
</dbReference>
<keyword evidence="2" id="KW-1185">Reference proteome</keyword>
<proteinExistence type="predicted"/>
<dbReference type="RefSeq" id="WP_145064368.1">
    <property type="nucleotide sequence ID" value="NZ_CP036287.1"/>
</dbReference>
<dbReference type="Proteomes" id="UP000316921">
    <property type="component" value="Chromosome"/>
</dbReference>
<evidence type="ECO:0000313" key="2">
    <source>
        <dbReference type="Proteomes" id="UP000316921"/>
    </source>
</evidence>
<accession>A0A518BHU0</accession>
<name>A0A518BHU0_9BACT</name>
<dbReference type="AlphaFoldDB" id="A0A518BHU0"/>
<dbReference type="KEGG" id="pbap:Pla133_16170"/>
<protein>
    <submittedName>
        <fullName evidence="1">Uncharacterized protein</fullName>
    </submittedName>
</protein>
<gene>
    <name evidence="1" type="ORF">Pla133_16170</name>
</gene>
<reference evidence="1 2" key="1">
    <citation type="submission" date="2019-02" db="EMBL/GenBank/DDBJ databases">
        <title>Deep-cultivation of Planctomycetes and their phenomic and genomic characterization uncovers novel biology.</title>
        <authorList>
            <person name="Wiegand S."/>
            <person name="Jogler M."/>
            <person name="Boedeker C."/>
            <person name="Pinto D."/>
            <person name="Vollmers J."/>
            <person name="Rivas-Marin E."/>
            <person name="Kohn T."/>
            <person name="Peeters S.H."/>
            <person name="Heuer A."/>
            <person name="Rast P."/>
            <person name="Oberbeckmann S."/>
            <person name="Bunk B."/>
            <person name="Jeske O."/>
            <person name="Meyerdierks A."/>
            <person name="Storesund J.E."/>
            <person name="Kallscheuer N."/>
            <person name="Luecker S."/>
            <person name="Lage O.M."/>
            <person name="Pohl T."/>
            <person name="Merkel B.J."/>
            <person name="Hornburger P."/>
            <person name="Mueller R.-W."/>
            <person name="Bruemmer F."/>
            <person name="Labrenz M."/>
            <person name="Spormann A.M."/>
            <person name="Op den Camp H."/>
            <person name="Overmann J."/>
            <person name="Amann R."/>
            <person name="Jetten M.S.M."/>
            <person name="Mascher T."/>
            <person name="Medema M.H."/>
            <person name="Devos D.P."/>
            <person name="Kaster A.-K."/>
            <person name="Ovreas L."/>
            <person name="Rohde M."/>
            <person name="Galperin M.Y."/>
            <person name="Jogler C."/>
        </authorList>
    </citation>
    <scope>NUCLEOTIDE SEQUENCE [LARGE SCALE GENOMIC DNA]</scope>
    <source>
        <strain evidence="1 2">Pla133</strain>
    </source>
</reference>
<organism evidence="1 2">
    <name type="scientific">Engelhardtia mirabilis</name>
    <dbReference type="NCBI Taxonomy" id="2528011"/>
    <lineage>
        <taxon>Bacteria</taxon>
        <taxon>Pseudomonadati</taxon>
        <taxon>Planctomycetota</taxon>
        <taxon>Planctomycetia</taxon>
        <taxon>Planctomycetia incertae sedis</taxon>
        <taxon>Engelhardtia</taxon>
    </lineage>
</organism>
<sequence length="269" mass="28427">MFQSLLALAGPTLSSTSVTPVEAQGFVDITSGVYELSQSLVVDFSGSGLLENTLSPSIFVNGFDVSSSAMITWGSQEFIDDDGDGLAEECSAEFSFDLSLLSLVPRDVIRVDVTAGTATGPDTWADAASVHANVEVHGSSRLYDGEADYDIAVSLYALEHVSGAYSIEVNGVDISSLVPVYDEAALYDNADAAGFSRTKFLRARLDFSSVTVVETDSVIISYSAATPTATSTGHFEVSRISDPVPGPPPCPKEKVEEAMDKLEEAINEV</sequence>
<evidence type="ECO:0000313" key="1">
    <source>
        <dbReference type="EMBL" id="QDU66541.1"/>
    </source>
</evidence>